<dbReference type="EMBL" id="AQHR01000056">
    <property type="protein sequence ID" value="EON77453.1"/>
    <property type="molecule type" value="Genomic_DNA"/>
</dbReference>
<proteinExistence type="predicted"/>
<accession>R7ZTT7</accession>
<dbReference type="Proteomes" id="UP000013909">
    <property type="component" value="Unassembled WGS sequence"/>
</dbReference>
<gene>
    <name evidence="1" type="ORF">ADIS_2104</name>
</gene>
<dbReference type="AlphaFoldDB" id="R7ZTT7"/>
<protein>
    <submittedName>
        <fullName evidence="1">Uncharacterized protein</fullName>
    </submittedName>
</protein>
<keyword evidence="2" id="KW-1185">Reference proteome</keyword>
<comment type="caution">
    <text evidence="1">The sequence shown here is derived from an EMBL/GenBank/DDBJ whole genome shotgun (WGS) entry which is preliminary data.</text>
</comment>
<dbReference type="STRING" id="1232681.ADIS_2104"/>
<evidence type="ECO:0000313" key="1">
    <source>
        <dbReference type="EMBL" id="EON77453.1"/>
    </source>
</evidence>
<reference evidence="1 2" key="1">
    <citation type="submission" date="2013-02" db="EMBL/GenBank/DDBJ databases">
        <title>A novel strain isolated from Lonar lake, Maharashtra, India.</title>
        <authorList>
            <person name="Singh A."/>
        </authorList>
    </citation>
    <scope>NUCLEOTIDE SEQUENCE [LARGE SCALE GENOMIC DNA]</scope>
    <source>
        <strain evidence="1 2">AK24</strain>
    </source>
</reference>
<sequence>MEKKKWSEPEMAPMEILGGSLVMFNETFSAATTGRGTVNDDIS</sequence>
<evidence type="ECO:0000313" key="2">
    <source>
        <dbReference type="Proteomes" id="UP000013909"/>
    </source>
</evidence>
<name>R7ZTT7_9BACT</name>
<organism evidence="1 2">
    <name type="scientific">Lunatimonas lonarensis</name>
    <dbReference type="NCBI Taxonomy" id="1232681"/>
    <lineage>
        <taxon>Bacteria</taxon>
        <taxon>Pseudomonadati</taxon>
        <taxon>Bacteroidota</taxon>
        <taxon>Cytophagia</taxon>
        <taxon>Cytophagales</taxon>
        <taxon>Cyclobacteriaceae</taxon>
    </lineage>
</organism>